<evidence type="ECO:0000313" key="3">
    <source>
        <dbReference type="EMBL" id="KAK2155171.1"/>
    </source>
</evidence>
<feature type="non-terminal residue" evidence="3">
    <location>
        <position position="104"/>
    </location>
</feature>
<dbReference type="InterPro" id="IPR003582">
    <property type="entry name" value="ShKT_dom"/>
</dbReference>
<protein>
    <recommendedName>
        <fullName evidence="2">ShKT domain-containing protein</fullName>
    </recommendedName>
</protein>
<keyword evidence="4" id="KW-1185">Reference proteome</keyword>
<dbReference type="Pfam" id="PF01549">
    <property type="entry name" value="ShK"/>
    <property type="match status" value="1"/>
</dbReference>
<dbReference type="PROSITE" id="PS51670">
    <property type="entry name" value="SHKT"/>
    <property type="match status" value="1"/>
</dbReference>
<dbReference type="Proteomes" id="UP001208570">
    <property type="component" value="Unassembled WGS sequence"/>
</dbReference>
<reference evidence="3" key="1">
    <citation type="journal article" date="2023" name="Mol. Biol. Evol.">
        <title>Third-Generation Sequencing Reveals the Adaptive Role of the Epigenome in Three Deep-Sea Polychaetes.</title>
        <authorList>
            <person name="Perez M."/>
            <person name="Aroh O."/>
            <person name="Sun Y."/>
            <person name="Lan Y."/>
            <person name="Juniper S.K."/>
            <person name="Young C.R."/>
            <person name="Angers B."/>
            <person name="Qian P.Y."/>
        </authorList>
    </citation>
    <scope>NUCLEOTIDE SEQUENCE</scope>
    <source>
        <strain evidence="3">P08H-3</strain>
    </source>
</reference>
<name>A0AAD9N4X9_9ANNE</name>
<sequence length="104" mass="12016">CLSYIYITESGICYDESDKCPDIAQSGKCSNGNLHQYGNHCKRSCGLCELVPSDRPECEFPLAYRGQWLSFERDRRDHVTVSSGRIRFSRMGNFTCKAKHWERN</sequence>
<dbReference type="EMBL" id="JAODUP010000247">
    <property type="protein sequence ID" value="KAK2155171.1"/>
    <property type="molecule type" value="Genomic_DNA"/>
</dbReference>
<feature type="domain" description="ShKT" evidence="2">
    <location>
        <begin position="13"/>
        <end position="48"/>
    </location>
</feature>
<feature type="non-terminal residue" evidence="3">
    <location>
        <position position="1"/>
    </location>
</feature>
<dbReference type="AlphaFoldDB" id="A0AAD9N4X9"/>
<proteinExistence type="predicted"/>
<accession>A0AAD9N4X9</accession>
<comment type="caution">
    <text evidence="1">Lacks conserved residue(s) required for the propagation of feature annotation.</text>
</comment>
<evidence type="ECO:0000313" key="4">
    <source>
        <dbReference type="Proteomes" id="UP001208570"/>
    </source>
</evidence>
<organism evidence="3 4">
    <name type="scientific">Paralvinella palmiformis</name>
    <dbReference type="NCBI Taxonomy" id="53620"/>
    <lineage>
        <taxon>Eukaryota</taxon>
        <taxon>Metazoa</taxon>
        <taxon>Spiralia</taxon>
        <taxon>Lophotrochozoa</taxon>
        <taxon>Annelida</taxon>
        <taxon>Polychaeta</taxon>
        <taxon>Sedentaria</taxon>
        <taxon>Canalipalpata</taxon>
        <taxon>Terebellida</taxon>
        <taxon>Terebelliformia</taxon>
        <taxon>Alvinellidae</taxon>
        <taxon>Paralvinella</taxon>
    </lineage>
</organism>
<gene>
    <name evidence="3" type="ORF">LSH36_247g03141</name>
</gene>
<evidence type="ECO:0000256" key="1">
    <source>
        <dbReference type="PROSITE-ProRule" id="PRU01005"/>
    </source>
</evidence>
<comment type="caution">
    <text evidence="3">The sequence shown here is derived from an EMBL/GenBank/DDBJ whole genome shotgun (WGS) entry which is preliminary data.</text>
</comment>
<dbReference type="SMART" id="SM00254">
    <property type="entry name" value="ShKT"/>
    <property type="match status" value="1"/>
</dbReference>
<evidence type="ECO:0000259" key="2">
    <source>
        <dbReference type="PROSITE" id="PS51670"/>
    </source>
</evidence>
<dbReference type="Gene3D" id="1.10.10.1940">
    <property type="match status" value="1"/>
</dbReference>